<dbReference type="EMBL" id="ML978125">
    <property type="protein sequence ID" value="KAF2099468.1"/>
    <property type="molecule type" value="Genomic_DNA"/>
</dbReference>
<comment type="caution">
    <text evidence="3">The sequence shown here is derived from an EMBL/GenBank/DDBJ whole genome shotgun (WGS) entry which is preliminary data.</text>
</comment>
<feature type="region of interest" description="Disordered" evidence="1">
    <location>
        <begin position="880"/>
        <end position="906"/>
    </location>
</feature>
<feature type="compositionally biased region" description="Basic and acidic residues" evidence="1">
    <location>
        <begin position="887"/>
        <end position="906"/>
    </location>
</feature>
<dbReference type="Gene3D" id="1.10.510.10">
    <property type="entry name" value="Transferase(Phosphotransferase) domain 1"/>
    <property type="match status" value="1"/>
</dbReference>
<protein>
    <submittedName>
        <fullName evidence="3">Kinase-like protein</fullName>
    </submittedName>
</protein>
<dbReference type="GO" id="GO:0005634">
    <property type="term" value="C:nucleus"/>
    <property type="evidence" value="ECO:0007669"/>
    <property type="project" value="TreeGrafter"/>
</dbReference>
<dbReference type="AlphaFoldDB" id="A0A9P4IGA2"/>
<dbReference type="SMART" id="SM00220">
    <property type="entry name" value="S_TKc"/>
    <property type="match status" value="1"/>
</dbReference>
<dbReference type="SUPFAM" id="SSF56112">
    <property type="entry name" value="Protein kinase-like (PK-like)"/>
    <property type="match status" value="1"/>
</dbReference>
<proteinExistence type="predicted"/>
<dbReference type="PANTHER" id="PTHR44167">
    <property type="entry name" value="OVARIAN-SPECIFIC SERINE/THREONINE-PROTEIN KINASE LOK-RELATED"/>
    <property type="match status" value="1"/>
</dbReference>
<dbReference type="GO" id="GO:0044773">
    <property type="term" value="P:mitotic DNA damage checkpoint signaling"/>
    <property type="evidence" value="ECO:0007669"/>
    <property type="project" value="TreeGrafter"/>
</dbReference>
<dbReference type="Pfam" id="PF00069">
    <property type="entry name" value="Pkinase"/>
    <property type="match status" value="1"/>
</dbReference>
<keyword evidence="4" id="KW-1185">Reference proteome</keyword>
<dbReference type="InterPro" id="IPR011009">
    <property type="entry name" value="Kinase-like_dom_sf"/>
</dbReference>
<dbReference type="Proteomes" id="UP000799772">
    <property type="component" value="Unassembled WGS sequence"/>
</dbReference>
<dbReference type="PROSITE" id="PS50011">
    <property type="entry name" value="PROTEIN_KINASE_DOM"/>
    <property type="match status" value="1"/>
</dbReference>
<organism evidence="3 4">
    <name type="scientific">Rhizodiscina lignyota</name>
    <dbReference type="NCBI Taxonomy" id="1504668"/>
    <lineage>
        <taxon>Eukaryota</taxon>
        <taxon>Fungi</taxon>
        <taxon>Dikarya</taxon>
        <taxon>Ascomycota</taxon>
        <taxon>Pezizomycotina</taxon>
        <taxon>Dothideomycetes</taxon>
        <taxon>Pleosporomycetidae</taxon>
        <taxon>Aulographales</taxon>
        <taxon>Rhizodiscinaceae</taxon>
        <taxon>Rhizodiscina</taxon>
    </lineage>
</organism>
<dbReference type="GO" id="GO:0005524">
    <property type="term" value="F:ATP binding"/>
    <property type="evidence" value="ECO:0007669"/>
    <property type="project" value="InterPro"/>
</dbReference>
<reference evidence="3" key="1">
    <citation type="journal article" date="2020" name="Stud. Mycol.">
        <title>101 Dothideomycetes genomes: a test case for predicting lifestyles and emergence of pathogens.</title>
        <authorList>
            <person name="Haridas S."/>
            <person name="Albert R."/>
            <person name="Binder M."/>
            <person name="Bloem J."/>
            <person name="Labutti K."/>
            <person name="Salamov A."/>
            <person name="Andreopoulos B."/>
            <person name="Baker S."/>
            <person name="Barry K."/>
            <person name="Bills G."/>
            <person name="Bluhm B."/>
            <person name="Cannon C."/>
            <person name="Castanera R."/>
            <person name="Culley D."/>
            <person name="Daum C."/>
            <person name="Ezra D."/>
            <person name="Gonzalez J."/>
            <person name="Henrissat B."/>
            <person name="Kuo A."/>
            <person name="Liang C."/>
            <person name="Lipzen A."/>
            <person name="Lutzoni F."/>
            <person name="Magnuson J."/>
            <person name="Mondo S."/>
            <person name="Nolan M."/>
            <person name="Ohm R."/>
            <person name="Pangilinan J."/>
            <person name="Park H.-J."/>
            <person name="Ramirez L."/>
            <person name="Alfaro M."/>
            <person name="Sun H."/>
            <person name="Tritt A."/>
            <person name="Yoshinaga Y."/>
            <person name="Zwiers L.-H."/>
            <person name="Turgeon B."/>
            <person name="Goodwin S."/>
            <person name="Spatafora J."/>
            <person name="Crous P."/>
            <person name="Grigoriev I."/>
        </authorList>
    </citation>
    <scope>NUCLEOTIDE SEQUENCE</scope>
    <source>
        <strain evidence="3">CBS 133067</strain>
    </source>
</reference>
<evidence type="ECO:0000313" key="3">
    <source>
        <dbReference type="EMBL" id="KAF2099468.1"/>
    </source>
</evidence>
<dbReference type="InterPro" id="IPR000719">
    <property type="entry name" value="Prot_kinase_dom"/>
</dbReference>
<feature type="region of interest" description="Disordered" evidence="1">
    <location>
        <begin position="1"/>
        <end position="21"/>
    </location>
</feature>
<keyword evidence="3" id="KW-0808">Transferase</keyword>
<feature type="domain" description="Protein kinase" evidence="2">
    <location>
        <begin position="205"/>
        <end position="525"/>
    </location>
</feature>
<keyword evidence="3" id="KW-0418">Kinase</keyword>
<accession>A0A9P4IGA2</accession>
<name>A0A9P4IGA2_9PEZI</name>
<sequence length="906" mass="102501">MSWSLPTPPTSPTSQSKGWAGPACSRLRRDLEAELVPDDPDVPEHKRFFPKSRVKALFTQDSIEAVLRCACPDCQEQQHLVGRRHASSTTDTILGYPNRSSYGNTGAVNIFAALVYIEYPALINCFLERQIGDWQLAEAPDEFSTERVQNIFGPAVVARFPRLARKFNWAKHKFAVPHLRDGEYRVFSSGTILPFVNETLLGRRIETGEIVSEGSYGKVYAFEVQEEYGSFADFPGIRRFARKELHANTPYKRFKAERDNLVAVKKLQDDHLVKIVMAYRHGDVFNFIFPLAKTNLHRYLRDPEYRPYLGARSFIDHPLWQQLLGLAQGLYKVQHFEEDSSAHEHSRFGYHFDLKPSNILVEESERLVITDFGQAVFKLAKDSTTSRVVGMGGTEAYAPPELDDIEKGLNRKYDIWSLGCIFIEVLTFVTRGRIGLLELDRNRISIAPGTNNTDDGFFQRNVFSHSYELKPTIIEHIKSLASVLRSESERAFFAKIQELILQMLEVDRNSRLSSKDACIRLLDILNDSRSREGVVMSDTPQVRSVSDCPGIEVGRELVERLQSVSFKVDRCWESGPVRITQDDFQLRIQNLKGDNKEGTPLGSRDCLRLVPDYALRRPDFTSSSDTSLSLVPKDPKSGDHKKCKFDFGHNFTASAALQEVFLGQEVMQMAKIKAAVLVIRQKKSVVKGFNRWRSSSKSSIELNDLGKASSVQLWRESHHRDVTIPMQSRRRQSPRSIRPGPPTRRIVVFFDNSILILRVAKNVRIDKTPLFSSPTDSQCTLVLVPTDTTADPSFSASLLRKPSGEPAPSFTLMKDDFESEEAENEVECSSLTLHFDSPVEAQSFFGRSVRVSSFERESIFGITTSPPSVTPDVPEVYKQCGKQESASQKEEDPKLSCEVNRETFAL</sequence>
<evidence type="ECO:0000259" key="2">
    <source>
        <dbReference type="PROSITE" id="PS50011"/>
    </source>
</evidence>
<dbReference type="GO" id="GO:0004674">
    <property type="term" value="F:protein serine/threonine kinase activity"/>
    <property type="evidence" value="ECO:0007669"/>
    <property type="project" value="TreeGrafter"/>
</dbReference>
<feature type="compositionally biased region" description="Pro residues" evidence="1">
    <location>
        <begin position="1"/>
        <end position="11"/>
    </location>
</feature>
<evidence type="ECO:0000256" key="1">
    <source>
        <dbReference type="SAM" id="MobiDB-lite"/>
    </source>
</evidence>
<dbReference type="OrthoDB" id="248923at2759"/>
<evidence type="ECO:0000313" key="4">
    <source>
        <dbReference type="Proteomes" id="UP000799772"/>
    </source>
</evidence>
<dbReference type="PANTHER" id="PTHR44167:SF24">
    <property type="entry name" value="SERINE_THREONINE-PROTEIN KINASE CHK2"/>
    <property type="match status" value="1"/>
</dbReference>
<gene>
    <name evidence="3" type="ORF">NA57DRAFT_55434</name>
</gene>